<dbReference type="InterPro" id="IPR001810">
    <property type="entry name" value="F-box_dom"/>
</dbReference>
<dbReference type="SUPFAM" id="SSF81383">
    <property type="entry name" value="F-box domain"/>
    <property type="match status" value="1"/>
</dbReference>
<feature type="domain" description="F-box" evidence="1">
    <location>
        <begin position="52"/>
        <end position="98"/>
    </location>
</feature>
<dbReference type="SUPFAM" id="SSF117289">
    <property type="entry name" value="Nucleoporin domain"/>
    <property type="match status" value="1"/>
</dbReference>
<dbReference type="CDD" id="cd09917">
    <property type="entry name" value="F-box_SF"/>
    <property type="match status" value="1"/>
</dbReference>
<dbReference type="InterPro" id="IPR036047">
    <property type="entry name" value="F-box-like_dom_sf"/>
</dbReference>
<keyword evidence="3" id="KW-1185">Reference proteome</keyword>
<comment type="caution">
    <text evidence="2">The sequence shown here is derived from an EMBL/GenBank/DDBJ whole genome shotgun (WGS) entry which is preliminary data.</text>
</comment>
<dbReference type="AlphaFoldDB" id="A0A8J8VVK8"/>
<evidence type="ECO:0000313" key="2">
    <source>
        <dbReference type="EMBL" id="KAF7712082.1"/>
    </source>
</evidence>
<dbReference type="OrthoDB" id="5295250at2759"/>
<proteinExistence type="predicted"/>
<dbReference type="EMBL" id="WIWV01000257">
    <property type="protein sequence ID" value="KAF7712082.1"/>
    <property type="molecule type" value="Genomic_DNA"/>
</dbReference>
<dbReference type="SMART" id="SM00256">
    <property type="entry name" value="FBOX"/>
    <property type="match status" value="1"/>
</dbReference>
<reference evidence="2" key="1">
    <citation type="journal article" date="2020" name="Front. Microbiol.">
        <title>Gene regulatory networks of Penicillium echinulatum 2HH and Penicillium oxalicum 114-2 inferred by a computational biology approach.</title>
        <authorList>
            <person name="Lenz A.R."/>
            <person name="Galan-Vasquez E."/>
            <person name="Balbinot E."/>
            <person name="De Abreu F.P."/>
            <person name="De Oliveira N.S."/>
            <person name="Da Rosa L.O."/>
            <person name="De Avila E Silva S."/>
            <person name="Camassola M."/>
            <person name="Dillon A.J.P."/>
            <person name="Perez-Rueda E."/>
        </authorList>
    </citation>
    <scope>NUCLEOTIDE SEQUENCE</scope>
    <source>
        <strain evidence="2">S1M29</strain>
    </source>
</reference>
<accession>A0A8J8VVK8</accession>
<evidence type="ECO:0000259" key="1">
    <source>
        <dbReference type="PROSITE" id="PS50181"/>
    </source>
</evidence>
<organism evidence="2 3">
    <name type="scientific">Penicillium ucsense</name>
    <dbReference type="NCBI Taxonomy" id="2839758"/>
    <lineage>
        <taxon>Eukaryota</taxon>
        <taxon>Fungi</taxon>
        <taxon>Dikarya</taxon>
        <taxon>Ascomycota</taxon>
        <taxon>Pezizomycotina</taxon>
        <taxon>Eurotiomycetes</taxon>
        <taxon>Eurotiomycetidae</taxon>
        <taxon>Eurotiales</taxon>
        <taxon>Aspergillaceae</taxon>
        <taxon>Penicillium</taxon>
    </lineage>
</organism>
<dbReference type="Gene3D" id="1.20.1280.50">
    <property type="match status" value="1"/>
</dbReference>
<dbReference type="Proteomes" id="UP000631181">
    <property type="component" value="Unassembled WGS sequence"/>
</dbReference>
<sequence length="536" mass="61207">MDIDLDDQAIIRRFKTLPKQRRAVILHGILDTLSSDEWRDVKCRGETTLLQCDIVGKLPTEIAALIIVCLPLVDIVRLRRVSHRWRVLLSSPHVCRRAVRATLEKDPWDSNICTKELQLSDKIFHTGLALGDDLSETSQDMMSHIPNACPYTDCAFRKIALQRYCQEKGRPLKKINLRAPTLARYGSGDENGDWIVYSDGRLAWVDVINNSRVLTVHLDSGIRQTFMTENRDWVLHICMVRPLLAVITIRGYCVVWNVDTEEESSFRLPSLDHCVRIAISGTKVAVALKDSVIVHWCSRRKVSTSFQSPSRLAALSVHPSLDQITLVRLLHENIEIEGQLFPDVSGRKINVTTYTMNDTQKWRVLSSKDIPVPSSILPSENSYLFRIHEDNRMFKSGCLSSRLLIRPEFHTTDTEKVCYIVVEHSGLVAFHTLKNKRFTASGLASYIEKGIIYAENRVGKRDRQAPVVSAKPSIQYGPQDSYVSYDWKVDRRVSRSWGKMVILGDRRYVIILNCDCCHIWCFEDSVLRDEIDDGQA</sequence>
<name>A0A8J8VVK8_9EURO</name>
<evidence type="ECO:0000313" key="3">
    <source>
        <dbReference type="Proteomes" id="UP000631181"/>
    </source>
</evidence>
<gene>
    <name evidence="2" type="ORF">PECM_004107</name>
</gene>
<protein>
    <recommendedName>
        <fullName evidence="1">F-box domain-containing protein</fullName>
    </recommendedName>
</protein>
<dbReference type="Pfam" id="PF12937">
    <property type="entry name" value="F-box-like"/>
    <property type="match status" value="1"/>
</dbReference>
<dbReference type="PROSITE" id="PS50181">
    <property type="entry name" value="FBOX"/>
    <property type="match status" value="1"/>
</dbReference>